<dbReference type="SUPFAM" id="SSF51735">
    <property type="entry name" value="NAD(P)-binding Rossmann-fold domains"/>
    <property type="match status" value="1"/>
</dbReference>
<dbReference type="GO" id="GO:0016491">
    <property type="term" value="F:oxidoreductase activity"/>
    <property type="evidence" value="ECO:0007669"/>
    <property type="project" value="InterPro"/>
</dbReference>
<feature type="compositionally biased region" description="Low complexity" evidence="1">
    <location>
        <begin position="100"/>
        <end position="117"/>
    </location>
</feature>
<dbReference type="PANTHER" id="PTHR11695">
    <property type="entry name" value="ALCOHOL DEHYDROGENASE RELATED"/>
    <property type="match status" value="1"/>
</dbReference>
<dbReference type="CDD" id="cd08267">
    <property type="entry name" value="MDR1"/>
    <property type="match status" value="1"/>
</dbReference>
<dbReference type="InterPro" id="IPR013149">
    <property type="entry name" value="ADH-like_C"/>
</dbReference>
<dbReference type="Pfam" id="PF00107">
    <property type="entry name" value="ADH_zinc_N"/>
    <property type="match status" value="1"/>
</dbReference>
<keyword evidence="4" id="KW-1185">Reference proteome</keyword>
<dbReference type="Proteomes" id="UP000559256">
    <property type="component" value="Unassembled WGS sequence"/>
</dbReference>
<dbReference type="InterPro" id="IPR050700">
    <property type="entry name" value="YIM1/Zinc_Alcohol_DH_Fams"/>
</dbReference>
<dbReference type="AlphaFoldDB" id="A0A8H5GJR8"/>
<dbReference type="SMART" id="SM00829">
    <property type="entry name" value="PKS_ER"/>
    <property type="match status" value="1"/>
</dbReference>
<accession>A0A8H5GJR8</accession>
<dbReference type="OrthoDB" id="3509362at2759"/>
<feature type="domain" description="Enoyl reductase (ER)" evidence="2">
    <location>
        <begin position="28"/>
        <end position="409"/>
    </location>
</feature>
<dbReference type="Gene3D" id="3.40.50.720">
    <property type="entry name" value="NAD(P)-binding Rossmann-like Domain"/>
    <property type="match status" value="1"/>
</dbReference>
<evidence type="ECO:0000256" key="1">
    <source>
        <dbReference type="SAM" id="MobiDB-lite"/>
    </source>
</evidence>
<protein>
    <recommendedName>
        <fullName evidence="2">Enoyl reductase (ER) domain-containing protein</fullName>
    </recommendedName>
</protein>
<dbReference type="Gene3D" id="3.90.180.10">
    <property type="entry name" value="Medium-chain alcohol dehydrogenases, catalytic domain"/>
    <property type="match status" value="2"/>
</dbReference>
<evidence type="ECO:0000313" key="4">
    <source>
        <dbReference type="Proteomes" id="UP000559256"/>
    </source>
</evidence>
<comment type="caution">
    <text evidence="3">The sequence shown here is derived from an EMBL/GenBank/DDBJ whole genome shotgun (WGS) entry which is preliminary data.</text>
</comment>
<reference evidence="3 4" key="1">
    <citation type="journal article" date="2020" name="ISME J.">
        <title>Uncovering the hidden diversity of litter-decomposition mechanisms in mushroom-forming fungi.</title>
        <authorList>
            <person name="Floudas D."/>
            <person name="Bentzer J."/>
            <person name="Ahren D."/>
            <person name="Johansson T."/>
            <person name="Persson P."/>
            <person name="Tunlid A."/>
        </authorList>
    </citation>
    <scope>NUCLEOTIDE SEQUENCE [LARGE SCALE GENOMIC DNA]</scope>
    <source>
        <strain evidence="3 4">CBS 291.85</strain>
    </source>
</reference>
<name>A0A8H5GJR8_9AGAR</name>
<dbReference type="GO" id="GO:0005739">
    <property type="term" value="C:mitochondrion"/>
    <property type="evidence" value="ECO:0007669"/>
    <property type="project" value="TreeGrafter"/>
</dbReference>
<dbReference type="EMBL" id="JAACJM010000024">
    <property type="protein sequence ID" value="KAF5366227.1"/>
    <property type="molecule type" value="Genomic_DNA"/>
</dbReference>
<dbReference type="InterPro" id="IPR036291">
    <property type="entry name" value="NAD(P)-bd_dom_sf"/>
</dbReference>
<dbReference type="InterPro" id="IPR011032">
    <property type="entry name" value="GroES-like_sf"/>
</dbReference>
<organism evidence="3 4">
    <name type="scientific">Tetrapyrgos nigripes</name>
    <dbReference type="NCBI Taxonomy" id="182062"/>
    <lineage>
        <taxon>Eukaryota</taxon>
        <taxon>Fungi</taxon>
        <taxon>Dikarya</taxon>
        <taxon>Basidiomycota</taxon>
        <taxon>Agaricomycotina</taxon>
        <taxon>Agaricomycetes</taxon>
        <taxon>Agaricomycetidae</taxon>
        <taxon>Agaricales</taxon>
        <taxon>Marasmiineae</taxon>
        <taxon>Marasmiaceae</taxon>
        <taxon>Tetrapyrgos</taxon>
    </lineage>
</organism>
<proteinExistence type="predicted"/>
<dbReference type="PANTHER" id="PTHR11695:SF294">
    <property type="entry name" value="RETICULON-4-INTERACTING PROTEIN 1, MITOCHONDRIAL"/>
    <property type="match status" value="1"/>
</dbReference>
<feature type="region of interest" description="Disordered" evidence="1">
    <location>
        <begin position="100"/>
        <end position="123"/>
    </location>
</feature>
<evidence type="ECO:0000313" key="3">
    <source>
        <dbReference type="EMBL" id="KAF5366227.1"/>
    </source>
</evidence>
<sequence length="414" mass="44279">MNASSSSSSPPQTQTQTAWTYTTQGLPRQILSINHNYPVPPPPSGTDLFIRVTHISLNPGCYITLEAIPTWVRRLVSGGKTEYVPEGEFSGIVVSVGSDVGDNSSSSSSTPSPSSDSNADPKFTSFQQFKPGTRVFGCLPVPSLLGGSGTLAQFISVPSTQVCVVPSKNMTMAEAAGLSGAGLTAWAMLNEVPGYGVSEIEREGSKPRVFINGGSGGVGTMLIQLAKAQGAYVVATCSERSRELVKSLGTDEVIDYRANSPLPEYLSRHYSSASTRFTHILDTIGSQSLFESCASYLESTGVYINVGNFEGIFKTVFRAFWNEWAEVRARWGMGFIGGVPRTYKMISTTPNGAKAAILAKMVEEGKLRVVVDEVVGFHAQESDGDGKGRGVLDAYDRMLARNVMGKIVVKVQNP</sequence>
<dbReference type="InterPro" id="IPR020843">
    <property type="entry name" value="ER"/>
</dbReference>
<dbReference type="SUPFAM" id="SSF50129">
    <property type="entry name" value="GroES-like"/>
    <property type="match status" value="1"/>
</dbReference>
<evidence type="ECO:0000259" key="2">
    <source>
        <dbReference type="SMART" id="SM00829"/>
    </source>
</evidence>
<gene>
    <name evidence="3" type="ORF">D9758_005802</name>
</gene>